<keyword evidence="1" id="KW-0472">Membrane</keyword>
<dbReference type="EMBL" id="DSYZ01000089">
    <property type="protein sequence ID" value="HGT82952.1"/>
    <property type="molecule type" value="Genomic_DNA"/>
</dbReference>
<evidence type="ECO:0000313" key="3">
    <source>
        <dbReference type="EMBL" id="HGT82952.1"/>
    </source>
</evidence>
<comment type="caution">
    <text evidence="3">The sequence shown here is derived from an EMBL/GenBank/DDBJ whole genome shotgun (WGS) entry which is preliminary data.</text>
</comment>
<dbReference type="InterPro" id="IPR025517">
    <property type="entry name" value="DUF4405"/>
</dbReference>
<dbReference type="Pfam" id="PF14358">
    <property type="entry name" value="DUF4405"/>
    <property type="match status" value="1"/>
</dbReference>
<dbReference type="AlphaFoldDB" id="A0A7J3M1P1"/>
<gene>
    <name evidence="3" type="ORF">ENT52_04415</name>
</gene>
<reference evidence="3" key="1">
    <citation type="journal article" date="2020" name="mSystems">
        <title>Genome- and Community-Level Interaction Insights into Carbon Utilization and Element Cycling Functions of Hydrothermarchaeota in Hydrothermal Sediment.</title>
        <authorList>
            <person name="Zhou Z."/>
            <person name="Liu Y."/>
            <person name="Xu W."/>
            <person name="Pan J."/>
            <person name="Luo Z.H."/>
            <person name="Li M."/>
        </authorList>
    </citation>
    <scope>NUCLEOTIDE SEQUENCE [LARGE SCALE GENOMIC DNA]</scope>
    <source>
        <strain evidence="3">SpSt-587</strain>
    </source>
</reference>
<keyword evidence="1" id="KW-0812">Transmembrane</keyword>
<proteinExistence type="predicted"/>
<name>A0A7J3M1P1_ARCFL</name>
<protein>
    <submittedName>
        <fullName evidence="3">DUF4405 domain-containing protein</fullName>
    </submittedName>
</protein>
<evidence type="ECO:0000256" key="1">
    <source>
        <dbReference type="SAM" id="Phobius"/>
    </source>
</evidence>
<sequence length="87" mass="9833">MVARIRLRMLIFALAVAFGVLSLATGLVLYFWPHGPRTGQLIVLGMTKSEWGEVHTWVSLLALIVIAVHLIVNRTSIKLYFRCLKEL</sequence>
<organism evidence="3">
    <name type="scientific">Archaeoglobus fulgidus</name>
    <dbReference type="NCBI Taxonomy" id="2234"/>
    <lineage>
        <taxon>Archaea</taxon>
        <taxon>Methanobacteriati</taxon>
        <taxon>Methanobacteriota</taxon>
        <taxon>Archaeoglobi</taxon>
        <taxon>Archaeoglobales</taxon>
        <taxon>Archaeoglobaceae</taxon>
        <taxon>Archaeoglobus</taxon>
    </lineage>
</organism>
<feature type="domain" description="Flavinylation-associated cytochrome" evidence="2">
    <location>
        <begin position="12"/>
        <end position="73"/>
    </location>
</feature>
<accession>A0A7J3M1P1</accession>
<evidence type="ECO:0000259" key="2">
    <source>
        <dbReference type="Pfam" id="PF14358"/>
    </source>
</evidence>
<feature type="transmembrane region" description="Helical" evidence="1">
    <location>
        <begin position="54"/>
        <end position="72"/>
    </location>
</feature>
<keyword evidence="1" id="KW-1133">Transmembrane helix</keyword>